<proteinExistence type="predicted"/>
<dbReference type="PANTHER" id="PTHR33627:SF1">
    <property type="entry name" value="TRANSPOSASE"/>
    <property type="match status" value="1"/>
</dbReference>
<dbReference type="PANTHER" id="PTHR33627">
    <property type="entry name" value="TRANSPOSASE"/>
    <property type="match status" value="1"/>
</dbReference>
<reference evidence="2 3" key="1">
    <citation type="submission" date="2024-06" db="EMBL/GenBank/DDBJ databases">
        <title>Genomic Encyclopedia of Type Strains, Phase V (KMG-V): Genome sequencing to study the core and pangenomes of soil and plant-associated prokaryotes.</title>
        <authorList>
            <person name="Whitman W."/>
        </authorList>
    </citation>
    <scope>NUCLEOTIDE SEQUENCE [LARGE SCALE GENOMIC DNA]</scope>
    <source>
        <strain evidence="2 3">NE40</strain>
    </source>
</reference>
<protein>
    <submittedName>
        <fullName evidence="2">SRSO17 transposase</fullName>
    </submittedName>
</protein>
<evidence type="ECO:0000259" key="1">
    <source>
        <dbReference type="Pfam" id="PF01609"/>
    </source>
</evidence>
<dbReference type="InterPro" id="IPR039365">
    <property type="entry name" value="IS701-like"/>
</dbReference>
<dbReference type="EMBL" id="JBEWTB010000002">
    <property type="protein sequence ID" value="MET4756980.1"/>
    <property type="molecule type" value="Genomic_DNA"/>
</dbReference>
<organism evidence="2 3">
    <name type="scientific">Endozoicomonas lisbonensis</name>
    <dbReference type="NCBI Taxonomy" id="3120522"/>
    <lineage>
        <taxon>Bacteria</taxon>
        <taxon>Pseudomonadati</taxon>
        <taxon>Pseudomonadota</taxon>
        <taxon>Gammaproteobacteria</taxon>
        <taxon>Oceanospirillales</taxon>
        <taxon>Endozoicomonadaceae</taxon>
        <taxon>Endozoicomonas</taxon>
    </lineage>
</organism>
<name>A0ABV2SGV2_9GAMM</name>
<comment type="caution">
    <text evidence="2">The sequence shown here is derived from an EMBL/GenBank/DDBJ whole genome shotgun (WGS) entry which is preliminary data.</text>
</comment>
<feature type="domain" description="Transposase IS4-like" evidence="1">
    <location>
        <begin position="67"/>
        <end position="265"/>
    </location>
</feature>
<accession>A0ABV2SGV2</accession>
<dbReference type="Proteomes" id="UP001549366">
    <property type="component" value="Unassembled WGS sequence"/>
</dbReference>
<dbReference type="InterPro" id="IPR012337">
    <property type="entry name" value="RNaseH-like_sf"/>
</dbReference>
<dbReference type="SUPFAM" id="SSF53098">
    <property type="entry name" value="Ribonuclease H-like"/>
    <property type="match status" value="1"/>
</dbReference>
<dbReference type="Pfam" id="PF01609">
    <property type="entry name" value="DDE_Tnp_1"/>
    <property type="match status" value="1"/>
</dbReference>
<evidence type="ECO:0000313" key="3">
    <source>
        <dbReference type="Proteomes" id="UP001549366"/>
    </source>
</evidence>
<dbReference type="InterPro" id="IPR002559">
    <property type="entry name" value="Transposase_11"/>
</dbReference>
<keyword evidence="3" id="KW-1185">Reference proteome</keyword>
<gene>
    <name evidence="2" type="ORF">V5J35_002172</name>
</gene>
<evidence type="ECO:0000313" key="2">
    <source>
        <dbReference type="EMBL" id="MET4756980.1"/>
    </source>
</evidence>
<sequence>MKQALSNRANTLAVFSGNTVVLQVELKIVRLLFISLVLPKKNIVYWTLDFTCLNHGQTILPVAIEQEFLNQSVFKPNQTKTELAEQMLLAALDQGMMPDWVLGDSVYGESSHLRKHLEDRQQPYVLGITGKHYAWVGHVQKKARALAKELLKSAEWETLSSGAGTKGARLYQWCVIPINGCEPEGWQHSLLFRKPVASVDLDEVVIFRCCAPAHKSSLRGLVEASGQRWAIETCFEEAKDMLGMDQYEVRNWNSWYRHMTLVMLAQTFLALTRARHEKKQMILG</sequence>